<comment type="caution">
    <text evidence="13">Lacks conserved residue(s) required for the propagation of feature annotation.</text>
</comment>
<feature type="binding site" evidence="13 14">
    <location>
        <position position="113"/>
    </location>
    <ligand>
        <name>[2Fe-2S] cluster</name>
        <dbReference type="ChEBI" id="CHEBI:190135"/>
    </ligand>
</feature>
<dbReference type="GO" id="GO:0004076">
    <property type="term" value="F:biotin synthase activity"/>
    <property type="evidence" value="ECO:0007669"/>
    <property type="project" value="UniProtKB-UniRule"/>
</dbReference>
<dbReference type="EMBL" id="LN890280">
    <property type="protein sequence ID" value="CUR51719.1"/>
    <property type="molecule type" value="Genomic_DNA"/>
</dbReference>
<feature type="domain" description="Radical SAM core" evidence="15">
    <location>
        <begin position="54"/>
        <end position="280"/>
    </location>
</feature>
<evidence type="ECO:0000256" key="12">
    <source>
        <dbReference type="ARBA" id="ARBA00023014"/>
    </source>
</evidence>
<feature type="binding site" evidence="13 14">
    <location>
        <position position="69"/>
    </location>
    <ligand>
        <name>[4Fe-4S] cluster</name>
        <dbReference type="ChEBI" id="CHEBI:49883"/>
        <note>4Fe-4S-S-AdoMet</note>
    </ligand>
</feature>
<dbReference type="SFLD" id="SFLDG01060">
    <property type="entry name" value="BATS_domain_containing"/>
    <property type="match status" value="1"/>
</dbReference>
<dbReference type="InterPro" id="IPR013785">
    <property type="entry name" value="Aldolase_TIM"/>
</dbReference>
<dbReference type="SMART" id="SM00729">
    <property type="entry name" value="Elp3"/>
    <property type="match status" value="1"/>
</dbReference>
<dbReference type="FunFam" id="3.20.20.70:FF:000026">
    <property type="entry name" value="Biotin synthase"/>
    <property type="match status" value="1"/>
</dbReference>
<dbReference type="CDD" id="cd01335">
    <property type="entry name" value="Radical_SAM"/>
    <property type="match status" value="1"/>
</dbReference>
<evidence type="ECO:0000256" key="2">
    <source>
        <dbReference type="ARBA" id="ARBA00010765"/>
    </source>
</evidence>
<dbReference type="InterPro" id="IPR002684">
    <property type="entry name" value="Biotin_synth/BioAB"/>
</dbReference>
<feature type="binding site" evidence="13 14">
    <location>
        <position position="73"/>
    </location>
    <ligand>
        <name>[4Fe-4S] cluster</name>
        <dbReference type="ChEBI" id="CHEBI:49883"/>
        <note>4Fe-4S-S-AdoMet</note>
    </ligand>
</feature>
<dbReference type="Pfam" id="PF06968">
    <property type="entry name" value="BATS"/>
    <property type="match status" value="1"/>
</dbReference>
<keyword evidence="5 13" id="KW-0004">4Fe-4S</keyword>
<dbReference type="NCBIfam" id="TIGR00433">
    <property type="entry name" value="bioB"/>
    <property type="match status" value="1"/>
</dbReference>
<dbReference type="EC" id="2.8.1.6" evidence="4 13"/>
<evidence type="ECO:0000313" key="16">
    <source>
        <dbReference type="EMBL" id="CUR51719.1"/>
    </source>
</evidence>
<dbReference type="GO" id="GO:0051539">
    <property type="term" value="F:4 iron, 4 sulfur cluster binding"/>
    <property type="evidence" value="ECO:0007669"/>
    <property type="project" value="UniProtKB-KW"/>
</dbReference>
<dbReference type="Gene3D" id="3.20.20.70">
    <property type="entry name" value="Aldolase class I"/>
    <property type="match status" value="1"/>
</dbReference>
<sequence length="326" mass="36068">MNSETEFIISCKDKVLSGHKISQEEAERLINTPDDSLHVLSDAANEITRKLCGDVVDVEALINAKKGKCQEDCSFCSQSAFFKTGIDTYKLLPPETIVQNAMLAKEDGVKSFCLVCAWRGPTEKDFEQISSIIEKINQDVGIEVNCSLGFINQDMAIKLKKLGVKRYNHNLEAPRSFFEKICTTHTYDDRMKTNHIVKDVGLELCCGGIIGMGETRMQRLELGLDLAGLSPEECPINMLVPQKGTPLELQTRLSITEILRTIAVFRFLMPKTILKIAGGREVYLSNDQEKVLLGGANGIITGGYLTIGGNRPTDDFQMISKIGLEA</sequence>
<dbReference type="InterPro" id="IPR058240">
    <property type="entry name" value="rSAM_sf"/>
</dbReference>
<dbReference type="PANTHER" id="PTHR22976:SF2">
    <property type="entry name" value="BIOTIN SYNTHASE, MITOCHONDRIAL"/>
    <property type="match status" value="1"/>
</dbReference>
<evidence type="ECO:0000256" key="8">
    <source>
        <dbReference type="ARBA" id="ARBA00022714"/>
    </source>
</evidence>
<dbReference type="UniPathway" id="UPA00078">
    <property type="reaction ID" value="UER00162"/>
</dbReference>
<comment type="subunit">
    <text evidence="3 13">Homodimer.</text>
</comment>
<keyword evidence="8 13" id="KW-0001">2Fe-2S</keyword>
<evidence type="ECO:0000256" key="7">
    <source>
        <dbReference type="ARBA" id="ARBA00022691"/>
    </source>
</evidence>
<dbReference type="AlphaFoldDB" id="A0A128A2Z0"/>
<dbReference type="SFLD" id="SFLDS00029">
    <property type="entry name" value="Radical_SAM"/>
    <property type="match status" value="1"/>
</dbReference>
<evidence type="ECO:0000256" key="14">
    <source>
        <dbReference type="PIRSR" id="PIRSR001619-1"/>
    </source>
</evidence>
<evidence type="ECO:0000256" key="1">
    <source>
        <dbReference type="ARBA" id="ARBA00004942"/>
    </source>
</evidence>
<dbReference type="SUPFAM" id="SSF102114">
    <property type="entry name" value="Radical SAM enzymes"/>
    <property type="match status" value="1"/>
</dbReference>
<evidence type="ECO:0000256" key="6">
    <source>
        <dbReference type="ARBA" id="ARBA00022679"/>
    </source>
</evidence>
<keyword evidence="12 13" id="KW-0411">Iron-sulfur</keyword>
<feature type="binding site" evidence="13 14">
    <location>
        <position position="205"/>
    </location>
    <ligand>
        <name>[2Fe-2S] cluster</name>
        <dbReference type="ChEBI" id="CHEBI:190135"/>
    </ligand>
</feature>
<evidence type="ECO:0000256" key="13">
    <source>
        <dbReference type="HAMAP-Rule" id="MF_01694"/>
    </source>
</evidence>
<comment type="function">
    <text evidence="13">Catalyzes the conversion of dethiobiotin (DTB) to biotin by the insertion of a sulfur atom into dethiobiotin via a radical-based mechanism.</text>
</comment>
<keyword evidence="17" id="KW-1185">Reference proteome</keyword>
<evidence type="ECO:0000313" key="17">
    <source>
        <dbReference type="Proteomes" id="UP000196239"/>
    </source>
</evidence>
<dbReference type="SFLD" id="SFLDG01278">
    <property type="entry name" value="biotin_synthase_like"/>
    <property type="match status" value="1"/>
</dbReference>
<dbReference type="InterPro" id="IPR007197">
    <property type="entry name" value="rSAM"/>
</dbReference>
<dbReference type="KEGG" id="ndv:NDEV_0954"/>
<dbReference type="GO" id="GO:0051537">
    <property type="term" value="F:2 iron, 2 sulfur cluster binding"/>
    <property type="evidence" value="ECO:0007669"/>
    <property type="project" value="UniProtKB-KW"/>
</dbReference>
<name>A0A128A2Z0_9ARCH</name>
<dbReference type="PANTHER" id="PTHR22976">
    <property type="entry name" value="BIOTIN SYNTHASE"/>
    <property type="match status" value="1"/>
</dbReference>
<comment type="cofactor">
    <cofactor evidence="13">
        <name>[2Fe-2S] cluster</name>
        <dbReference type="ChEBI" id="CHEBI:190135"/>
    </cofactor>
    <text evidence="13">Binds 1 [2Fe-2S] cluster. The cluster is coordinated with 3 cysteines and 1 arginine.</text>
</comment>
<evidence type="ECO:0000256" key="10">
    <source>
        <dbReference type="ARBA" id="ARBA00022756"/>
    </source>
</evidence>
<comment type="cofactor">
    <cofactor evidence="14">
        <name>[2Fe-2S] cluster</name>
        <dbReference type="ChEBI" id="CHEBI:190135"/>
    </cofactor>
    <text evidence="14">Binds 1 [2Fe-2S] cluster. The cluster is coordinated with 3 cysteines and 1 arginine.</text>
</comment>
<keyword evidence="7 13" id="KW-0949">S-adenosyl-L-methionine</keyword>
<accession>A0A128A2Z0</accession>
<comment type="similarity">
    <text evidence="2 13">Belongs to the radical SAM superfamily. Biotin synthase family.</text>
</comment>
<keyword evidence="11 13" id="KW-0408">Iron</keyword>
<comment type="cofactor">
    <cofactor evidence="13 14">
        <name>[4Fe-4S] cluster</name>
        <dbReference type="ChEBI" id="CHEBI:49883"/>
    </cofactor>
    <text evidence="13 14">Binds 1 [4Fe-4S] cluster. The cluster is coordinated with 3 cysteines and an exchangeable S-adenosyl-L-methionine.</text>
</comment>
<evidence type="ECO:0000256" key="9">
    <source>
        <dbReference type="ARBA" id="ARBA00022723"/>
    </source>
</evidence>
<evidence type="ECO:0000259" key="15">
    <source>
        <dbReference type="PROSITE" id="PS51918"/>
    </source>
</evidence>
<organism evidence="16 17">
    <name type="scientific">Nitrosotalea devaniterrae</name>
    <dbReference type="NCBI Taxonomy" id="1078905"/>
    <lineage>
        <taxon>Archaea</taxon>
        <taxon>Nitrososphaerota</taxon>
        <taxon>Nitrososphaeria</taxon>
        <taxon>Nitrosotaleales</taxon>
        <taxon>Nitrosotaleaceae</taxon>
        <taxon>Nitrosotalea</taxon>
    </lineage>
</organism>
<comment type="catalytic activity">
    <reaction evidence="13">
        <text>(4R,5S)-dethiobiotin + (sulfur carrier)-SH + 2 reduced [2Fe-2S]-[ferredoxin] + 2 S-adenosyl-L-methionine = (sulfur carrier)-H + biotin + 2 5'-deoxyadenosine + 2 L-methionine + 2 oxidized [2Fe-2S]-[ferredoxin]</text>
        <dbReference type="Rhea" id="RHEA:22060"/>
        <dbReference type="Rhea" id="RHEA-COMP:10000"/>
        <dbReference type="Rhea" id="RHEA-COMP:10001"/>
        <dbReference type="Rhea" id="RHEA-COMP:14737"/>
        <dbReference type="Rhea" id="RHEA-COMP:14739"/>
        <dbReference type="ChEBI" id="CHEBI:17319"/>
        <dbReference type="ChEBI" id="CHEBI:29917"/>
        <dbReference type="ChEBI" id="CHEBI:33737"/>
        <dbReference type="ChEBI" id="CHEBI:33738"/>
        <dbReference type="ChEBI" id="CHEBI:57586"/>
        <dbReference type="ChEBI" id="CHEBI:57844"/>
        <dbReference type="ChEBI" id="CHEBI:59789"/>
        <dbReference type="ChEBI" id="CHEBI:64428"/>
        <dbReference type="ChEBI" id="CHEBI:149473"/>
        <dbReference type="EC" id="2.8.1.6"/>
    </reaction>
</comment>
<evidence type="ECO:0000256" key="4">
    <source>
        <dbReference type="ARBA" id="ARBA00012236"/>
    </source>
</evidence>
<dbReference type="Proteomes" id="UP000196239">
    <property type="component" value="Chromosome 1"/>
</dbReference>
<comment type="pathway">
    <text evidence="1 13">Cofactor biosynthesis; biotin biosynthesis; biotin from 7,8-diaminononanoate: step 2/2.</text>
</comment>
<protein>
    <recommendedName>
        <fullName evidence="4 13">Biotin synthase</fullName>
        <ecNumber evidence="4 13">2.8.1.6</ecNumber>
    </recommendedName>
</protein>
<keyword evidence="9 13" id="KW-0479">Metal-binding</keyword>
<gene>
    <name evidence="13 16" type="primary">bioB</name>
    <name evidence="16" type="ORF">NDEV_0954</name>
</gene>
<dbReference type="Pfam" id="PF04055">
    <property type="entry name" value="Radical_SAM"/>
    <property type="match status" value="1"/>
</dbReference>
<evidence type="ECO:0000256" key="5">
    <source>
        <dbReference type="ARBA" id="ARBA00022485"/>
    </source>
</evidence>
<proteinExistence type="inferred from homology"/>
<dbReference type="PROSITE" id="PS51918">
    <property type="entry name" value="RADICAL_SAM"/>
    <property type="match status" value="1"/>
</dbReference>
<reference evidence="17" key="1">
    <citation type="submission" date="2015-10" db="EMBL/GenBank/DDBJ databases">
        <authorList>
            <person name="Lehtovirta-Morley L.E."/>
            <person name="Vieille C."/>
        </authorList>
    </citation>
    <scope>NUCLEOTIDE SEQUENCE [LARGE SCALE GENOMIC DNA]</scope>
</reference>
<evidence type="ECO:0000256" key="3">
    <source>
        <dbReference type="ARBA" id="ARBA00011738"/>
    </source>
</evidence>
<dbReference type="InterPro" id="IPR006638">
    <property type="entry name" value="Elp3/MiaA/NifB-like_rSAM"/>
</dbReference>
<feature type="binding site" evidence="13 14">
    <location>
        <position position="275"/>
    </location>
    <ligand>
        <name>[2Fe-2S] cluster</name>
        <dbReference type="ChEBI" id="CHEBI:190135"/>
    </ligand>
</feature>
<evidence type="ECO:0000256" key="11">
    <source>
        <dbReference type="ARBA" id="ARBA00023004"/>
    </source>
</evidence>
<dbReference type="HAMAP" id="MF_01694">
    <property type="entry name" value="BioB"/>
    <property type="match status" value="1"/>
</dbReference>
<feature type="binding site" evidence="13 14">
    <location>
        <position position="76"/>
    </location>
    <ligand>
        <name>[4Fe-4S] cluster</name>
        <dbReference type="ChEBI" id="CHEBI:49883"/>
        <note>4Fe-4S-S-AdoMet</note>
    </ligand>
</feature>
<dbReference type="InterPro" id="IPR010722">
    <property type="entry name" value="BATS_dom"/>
</dbReference>
<keyword evidence="6 13" id="KW-0808">Transferase</keyword>
<dbReference type="PIRSF" id="PIRSF001619">
    <property type="entry name" value="Biotin_synth"/>
    <property type="match status" value="1"/>
</dbReference>
<dbReference type="SMART" id="SM00876">
    <property type="entry name" value="BATS"/>
    <property type="match status" value="1"/>
</dbReference>
<dbReference type="GO" id="GO:0009102">
    <property type="term" value="P:biotin biosynthetic process"/>
    <property type="evidence" value="ECO:0007669"/>
    <property type="project" value="UniProtKB-UniRule"/>
</dbReference>
<keyword evidence="10 13" id="KW-0093">Biotin biosynthesis</keyword>
<dbReference type="GO" id="GO:0005506">
    <property type="term" value="F:iron ion binding"/>
    <property type="evidence" value="ECO:0007669"/>
    <property type="project" value="UniProtKB-UniRule"/>
</dbReference>
<dbReference type="InterPro" id="IPR024177">
    <property type="entry name" value="Biotin_synthase"/>
</dbReference>